<name>A0ABW3YFQ2_9ACTN</name>
<evidence type="ECO:0000313" key="9">
    <source>
        <dbReference type="Proteomes" id="UP001597260"/>
    </source>
</evidence>
<evidence type="ECO:0000313" key="8">
    <source>
        <dbReference type="EMBL" id="MFD1322635.1"/>
    </source>
</evidence>
<evidence type="ECO:0000256" key="4">
    <source>
        <dbReference type="ARBA" id="ARBA00022989"/>
    </source>
</evidence>
<proteinExistence type="predicted"/>
<gene>
    <name evidence="8" type="ORF">ACFQ4H_16180</name>
</gene>
<dbReference type="InterPro" id="IPR003838">
    <property type="entry name" value="ABC3_permease_C"/>
</dbReference>
<feature type="domain" description="ABC3 transporter permease C-terminal" evidence="7">
    <location>
        <begin position="213"/>
        <end position="325"/>
    </location>
</feature>
<dbReference type="Pfam" id="PF02687">
    <property type="entry name" value="FtsX"/>
    <property type="match status" value="1"/>
</dbReference>
<accession>A0ABW3YFQ2</accession>
<feature type="transmembrane region" description="Helical" evidence="6">
    <location>
        <begin position="372"/>
        <end position="393"/>
    </location>
</feature>
<feature type="transmembrane region" description="Helical" evidence="6">
    <location>
        <begin position="640"/>
        <end position="665"/>
    </location>
</feature>
<feature type="transmembrane region" description="Helical" evidence="6">
    <location>
        <begin position="301"/>
        <end position="325"/>
    </location>
</feature>
<dbReference type="RefSeq" id="WP_377571789.1">
    <property type="nucleotide sequence ID" value="NZ_JBHTMP010000022.1"/>
</dbReference>
<sequence length="769" mass="80016">MRRWLWLGLRLSIGSGRGGLLRTALMSSGAALGVLLVLSSFAAVSAAGAQHDRAQARTPVRDESGTNSSTLRVWEIQDAIGDRALRRTVVVGATATSPRPPGVAELPRPGEIVVSPALAELLRSDERATGRFPQRVVGTITPVGLIAPDELLAYVGVDRVPTPLPTGSDDEEEMPLPKQHQPVTGFGAPLEYAFGAEVYSPDVFTPARLIALAFGLFVLVPFGVFLATCARLSASTRDRRIAALRLLGVSGRQATLVNAVETGVIAAGGALLGLVAHVVLVPVSQSWRIGRLRWYAADLSVSVPVVAGVVAVTVLYAVAIGVFTLHAARNNPLGVRRDAPSHRPGWWQLVPLVAGLLCAVLAGVLGRSDPGMLAVLLFAGSLVLTGLALPLALPPLGHAAASLVARLPRTPVWLELAAARIRHAPGVAPRLVAALTVMIYVVGMGSLGVDLVANDRGLVSVADPRGAELYQVLDAEQVIVADLRAVPGVQVIDLRSVPATVSGGRSWVLVGDCVDLTGMFHLGTGETCVDGRTYRLDMGMGEPVLAPGTEVVTETGVRLPAPEQVLHPRMRFDMASTGALLITRQAPVAAALDGLSQSWPMVVVPDLATADRAAQLVATLTPAGTLAGDFGIRQGFDTDLLMTLLIVGLTVSFTLGVGAFAAAAVDRTMERRRNNGTLAVVGTSPRVIAAGEVGFGALPLVIGLVMASLATVLLAGTLASLLGVGTGQVLDRIAPTLWLAAGALVVGLVLLAVPAWLTQRITAEQLRRP</sequence>
<reference evidence="9" key="1">
    <citation type="journal article" date="2019" name="Int. J. Syst. Evol. Microbiol.">
        <title>The Global Catalogue of Microorganisms (GCM) 10K type strain sequencing project: providing services to taxonomists for standard genome sequencing and annotation.</title>
        <authorList>
            <consortium name="The Broad Institute Genomics Platform"/>
            <consortium name="The Broad Institute Genome Sequencing Center for Infectious Disease"/>
            <person name="Wu L."/>
            <person name="Ma J."/>
        </authorList>
    </citation>
    <scope>NUCLEOTIDE SEQUENCE [LARGE SCALE GENOMIC DNA]</scope>
    <source>
        <strain evidence="9">JCM 31037</strain>
    </source>
</reference>
<keyword evidence="2" id="KW-1003">Cell membrane</keyword>
<evidence type="ECO:0000259" key="7">
    <source>
        <dbReference type="Pfam" id="PF02687"/>
    </source>
</evidence>
<dbReference type="Proteomes" id="UP001597260">
    <property type="component" value="Unassembled WGS sequence"/>
</dbReference>
<feature type="transmembrane region" description="Helical" evidence="6">
    <location>
        <begin position="736"/>
        <end position="758"/>
    </location>
</feature>
<keyword evidence="3 6" id="KW-0812">Transmembrane</keyword>
<feature type="transmembrane region" description="Helical" evidence="6">
    <location>
        <begin position="346"/>
        <end position="366"/>
    </location>
</feature>
<keyword evidence="9" id="KW-1185">Reference proteome</keyword>
<feature type="transmembrane region" description="Helical" evidence="6">
    <location>
        <begin position="693"/>
        <end position="716"/>
    </location>
</feature>
<feature type="transmembrane region" description="Helical" evidence="6">
    <location>
        <begin position="209"/>
        <end position="234"/>
    </location>
</feature>
<evidence type="ECO:0000256" key="2">
    <source>
        <dbReference type="ARBA" id="ARBA00022475"/>
    </source>
</evidence>
<dbReference type="EMBL" id="JBHTMP010000022">
    <property type="protein sequence ID" value="MFD1322635.1"/>
    <property type="molecule type" value="Genomic_DNA"/>
</dbReference>
<feature type="transmembrane region" description="Helical" evidence="6">
    <location>
        <begin position="431"/>
        <end position="453"/>
    </location>
</feature>
<feature type="transmembrane region" description="Helical" evidence="6">
    <location>
        <begin position="255"/>
        <end position="281"/>
    </location>
</feature>
<protein>
    <submittedName>
        <fullName evidence="8">FtsX-like permease family protein</fullName>
    </submittedName>
</protein>
<keyword evidence="5 6" id="KW-0472">Membrane</keyword>
<organism evidence="8 9">
    <name type="scientific">Micromonospora sonneratiae</name>
    <dbReference type="NCBI Taxonomy" id="1184706"/>
    <lineage>
        <taxon>Bacteria</taxon>
        <taxon>Bacillati</taxon>
        <taxon>Actinomycetota</taxon>
        <taxon>Actinomycetes</taxon>
        <taxon>Micromonosporales</taxon>
        <taxon>Micromonosporaceae</taxon>
        <taxon>Micromonospora</taxon>
    </lineage>
</organism>
<evidence type="ECO:0000256" key="3">
    <source>
        <dbReference type="ARBA" id="ARBA00022692"/>
    </source>
</evidence>
<comment type="caution">
    <text evidence="8">The sequence shown here is derived from an EMBL/GenBank/DDBJ whole genome shotgun (WGS) entry which is preliminary data.</text>
</comment>
<keyword evidence="4 6" id="KW-1133">Transmembrane helix</keyword>
<evidence type="ECO:0000256" key="6">
    <source>
        <dbReference type="SAM" id="Phobius"/>
    </source>
</evidence>
<evidence type="ECO:0000256" key="5">
    <source>
        <dbReference type="ARBA" id="ARBA00023136"/>
    </source>
</evidence>
<comment type="subcellular location">
    <subcellularLocation>
        <location evidence="1">Cell membrane</location>
        <topology evidence="1">Multi-pass membrane protein</topology>
    </subcellularLocation>
</comment>
<evidence type="ECO:0000256" key="1">
    <source>
        <dbReference type="ARBA" id="ARBA00004651"/>
    </source>
</evidence>